<name>A0A5S3YTF2_9GAMM</name>
<dbReference type="RefSeq" id="WP_138567459.1">
    <property type="nucleotide sequence ID" value="NZ_PNCM01000020.1"/>
</dbReference>
<organism evidence="1 2">
    <name type="scientific">Pseudoalteromonas phenolica</name>
    <dbReference type="NCBI Taxonomy" id="161398"/>
    <lineage>
        <taxon>Bacteria</taxon>
        <taxon>Pseudomonadati</taxon>
        <taxon>Pseudomonadota</taxon>
        <taxon>Gammaproteobacteria</taxon>
        <taxon>Alteromonadales</taxon>
        <taxon>Pseudoalteromonadaceae</taxon>
        <taxon>Pseudoalteromonas</taxon>
    </lineage>
</organism>
<dbReference type="OrthoDB" id="528553at2"/>
<proteinExistence type="predicted"/>
<comment type="caution">
    <text evidence="1">The sequence shown here is derived from an EMBL/GenBank/DDBJ whole genome shotgun (WGS) entry which is preliminary data.</text>
</comment>
<sequence length="173" mass="19340">MTNISLNSEIGDPSTLDNLKAIQDWQLAWSRLVAYAWENWNAVTSVETDNGVVEKGVVDLILENPHYYLNKFGYSGTFDTTKIVIIREQDGGQKDIPINNWKSEKQKSYQSNTIELPNSSDASVLENGWDEAFKNNQLAGALVVVLPTPPETDQAMALSDYMAISNYQPFTCT</sequence>
<gene>
    <name evidence="1" type="ORF">CWB73_09870</name>
</gene>
<evidence type="ECO:0000313" key="2">
    <source>
        <dbReference type="Proteomes" id="UP000307362"/>
    </source>
</evidence>
<dbReference type="EMBL" id="PNCM01000020">
    <property type="protein sequence ID" value="TMP80719.1"/>
    <property type="molecule type" value="Genomic_DNA"/>
</dbReference>
<dbReference type="AlphaFoldDB" id="A0A5S3YTF2"/>
<reference evidence="1 2" key="1">
    <citation type="submission" date="2017-12" db="EMBL/GenBank/DDBJ databases">
        <authorList>
            <person name="Paulsen S."/>
            <person name="Gram L.K."/>
        </authorList>
    </citation>
    <scope>NUCLEOTIDE SEQUENCE [LARGE SCALE GENOMIC DNA]</scope>
    <source>
        <strain evidence="1 2">S1189</strain>
    </source>
</reference>
<protein>
    <submittedName>
        <fullName evidence="1">Uncharacterized protein</fullName>
    </submittedName>
</protein>
<reference evidence="2" key="2">
    <citation type="submission" date="2019-06" db="EMBL/GenBank/DDBJ databases">
        <title>Co-occurence of chitin degradation, pigmentation and bioactivity in marine Pseudoalteromonas.</title>
        <authorList>
            <person name="Sonnenschein E.C."/>
            <person name="Bech P.K."/>
        </authorList>
    </citation>
    <scope>NUCLEOTIDE SEQUENCE [LARGE SCALE GENOMIC DNA]</scope>
    <source>
        <strain evidence="2">S1189</strain>
    </source>
</reference>
<evidence type="ECO:0000313" key="1">
    <source>
        <dbReference type="EMBL" id="TMP80719.1"/>
    </source>
</evidence>
<dbReference type="Proteomes" id="UP000307362">
    <property type="component" value="Unassembled WGS sequence"/>
</dbReference>
<accession>A0A5S3YTF2</accession>